<dbReference type="AlphaFoldDB" id="A0AAN9PFP5"/>
<keyword evidence="2" id="KW-1185">Reference proteome</keyword>
<dbReference type="EMBL" id="JAYKXN010000004">
    <property type="protein sequence ID" value="KAK7295397.1"/>
    <property type="molecule type" value="Genomic_DNA"/>
</dbReference>
<proteinExistence type="predicted"/>
<accession>A0AAN9PFP5</accession>
<organism evidence="1 2">
    <name type="scientific">Clitoria ternatea</name>
    <name type="common">Butterfly pea</name>
    <dbReference type="NCBI Taxonomy" id="43366"/>
    <lineage>
        <taxon>Eukaryota</taxon>
        <taxon>Viridiplantae</taxon>
        <taxon>Streptophyta</taxon>
        <taxon>Embryophyta</taxon>
        <taxon>Tracheophyta</taxon>
        <taxon>Spermatophyta</taxon>
        <taxon>Magnoliopsida</taxon>
        <taxon>eudicotyledons</taxon>
        <taxon>Gunneridae</taxon>
        <taxon>Pentapetalae</taxon>
        <taxon>rosids</taxon>
        <taxon>fabids</taxon>
        <taxon>Fabales</taxon>
        <taxon>Fabaceae</taxon>
        <taxon>Papilionoideae</taxon>
        <taxon>50 kb inversion clade</taxon>
        <taxon>NPAAA clade</taxon>
        <taxon>indigoferoid/millettioid clade</taxon>
        <taxon>Phaseoleae</taxon>
        <taxon>Clitoria</taxon>
    </lineage>
</organism>
<evidence type="ECO:0000313" key="1">
    <source>
        <dbReference type="EMBL" id="KAK7295397.1"/>
    </source>
</evidence>
<name>A0AAN9PFP5_CLITE</name>
<gene>
    <name evidence="1" type="ORF">RJT34_18304</name>
</gene>
<evidence type="ECO:0000313" key="2">
    <source>
        <dbReference type="Proteomes" id="UP001359559"/>
    </source>
</evidence>
<comment type="caution">
    <text evidence="1">The sequence shown here is derived from an EMBL/GenBank/DDBJ whole genome shotgun (WGS) entry which is preliminary data.</text>
</comment>
<sequence>MTGGLGCVRSERLAEFRWHGRCRADEARGIGGRILQGRASVSVRAVESARFRVVFSIAKSGEMGQGNN</sequence>
<protein>
    <submittedName>
        <fullName evidence="1">Uncharacterized protein</fullName>
    </submittedName>
</protein>
<dbReference type="Proteomes" id="UP001359559">
    <property type="component" value="Unassembled WGS sequence"/>
</dbReference>
<reference evidence="1 2" key="1">
    <citation type="submission" date="2024-01" db="EMBL/GenBank/DDBJ databases">
        <title>The genomes of 5 underutilized Papilionoideae crops provide insights into root nodulation and disease resistance.</title>
        <authorList>
            <person name="Yuan L."/>
        </authorList>
    </citation>
    <scope>NUCLEOTIDE SEQUENCE [LARGE SCALE GENOMIC DNA]</scope>
    <source>
        <strain evidence="1">LY-2023</strain>
        <tissue evidence="1">Leaf</tissue>
    </source>
</reference>